<proteinExistence type="predicted"/>
<dbReference type="AlphaFoldDB" id="A0A0E9QF44"/>
<name>A0A0E9QF44_ANGAN</name>
<sequence>MGGQRLEERGQLNAPACGLSVAQV</sequence>
<dbReference type="EMBL" id="GBXM01093086">
    <property type="protein sequence ID" value="JAH15491.1"/>
    <property type="molecule type" value="Transcribed_RNA"/>
</dbReference>
<protein>
    <submittedName>
        <fullName evidence="1">Uncharacterized protein</fullName>
    </submittedName>
</protein>
<accession>A0A0E9QF44</accession>
<evidence type="ECO:0000313" key="1">
    <source>
        <dbReference type="EMBL" id="JAH15491.1"/>
    </source>
</evidence>
<reference evidence="1" key="2">
    <citation type="journal article" date="2015" name="Fish Shellfish Immunol.">
        <title>Early steps in the European eel (Anguilla anguilla)-Vibrio vulnificus interaction in the gills: Role of the RtxA13 toxin.</title>
        <authorList>
            <person name="Callol A."/>
            <person name="Pajuelo D."/>
            <person name="Ebbesson L."/>
            <person name="Teles M."/>
            <person name="MacKenzie S."/>
            <person name="Amaro C."/>
        </authorList>
    </citation>
    <scope>NUCLEOTIDE SEQUENCE</scope>
</reference>
<reference evidence="1" key="1">
    <citation type="submission" date="2014-11" db="EMBL/GenBank/DDBJ databases">
        <authorList>
            <person name="Amaro Gonzalez C."/>
        </authorList>
    </citation>
    <scope>NUCLEOTIDE SEQUENCE</scope>
</reference>
<organism evidence="1">
    <name type="scientific">Anguilla anguilla</name>
    <name type="common">European freshwater eel</name>
    <name type="synonym">Muraena anguilla</name>
    <dbReference type="NCBI Taxonomy" id="7936"/>
    <lineage>
        <taxon>Eukaryota</taxon>
        <taxon>Metazoa</taxon>
        <taxon>Chordata</taxon>
        <taxon>Craniata</taxon>
        <taxon>Vertebrata</taxon>
        <taxon>Euteleostomi</taxon>
        <taxon>Actinopterygii</taxon>
        <taxon>Neopterygii</taxon>
        <taxon>Teleostei</taxon>
        <taxon>Anguilliformes</taxon>
        <taxon>Anguillidae</taxon>
        <taxon>Anguilla</taxon>
    </lineage>
</organism>